<keyword evidence="2" id="KW-0732">Signal</keyword>
<feature type="signal peptide" evidence="2">
    <location>
        <begin position="1"/>
        <end position="29"/>
    </location>
</feature>
<feature type="compositionally biased region" description="Basic and acidic residues" evidence="1">
    <location>
        <begin position="241"/>
        <end position="252"/>
    </location>
</feature>
<name>A0A7W4YH85_LEIAQ</name>
<feature type="chain" id="PRO_5030936030" evidence="2">
    <location>
        <begin position="30"/>
        <end position="395"/>
    </location>
</feature>
<dbReference type="Proteomes" id="UP000538196">
    <property type="component" value="Unassembled WGS sequence"/>
</dbReference>
<proteinExistence type="predicted"/>
<dbReference type="AlphaFoldDB" id="A0A7W4YH85"/>
<evidence type="ECO:0000256" key="1">
    <source>
        <dbReference type="SAM" id="MobiDB-lite"/>
    </source>
</evidence>
<accession>A0A7W4YH85</accession>
<gene>
    <name evidence="3" type="ORF">FHX33_000680</name>
</gene>
<evidence type="ECO:0000313" key="4">
    <source>
        <dbReference type="Proteomes" id="UP000538196"/>
    </source>
</evidence>
<evidence type="ECO:0000313" key="3">
    <source>
        <dbReference type="EMBL" id="MBB2965948.1"/>
    </source>
</evidence>
<dbReference type="SUPFAM" id="SSF53955">
    <property type="entry name" value="Lysozyme-like"/>
    <property type="match status" value="1"/>
</dbReference>
<keyword evidence="4" id="KW-1185">Reference proteome</keyword>
<feature type="region of interest" description="Disordered" evidence="1">
    <location>
        <begin position="240"/>
        <end position="292"/>
    </location>
</feature>
<evidence type="ECO:0000256" key="2">
    <source>
        <dbReference type="SAM" id="SignalP"/>
    </source>
</evidence>
<dbReference type="RefSeq" id="WP_183428165.1">
    <property type="nucleotide sequence ID" value="NZ_JACHVP010000001.1"/>
</dbReference>
<organism evidence="3 4">
    <name type="scientific">Leifsonia aquatica</name>
    <name type="common">Corynebacterium aquaticum</name>
    <dbReference type="NCBI Taxonomy" id="144185"/>
    <lineage>
        <taxon>Bacteria</taxon>
        <taxon>Bacillati</taxon>
        <taxon>Actinomycetota</taxon>
        <taxon>Actinomycetes</taxon>
        <taxon>Micrococcales</taxon>
        <taxon>Microbacteriaceae</taxon>
        <taxon>Leifsonia</taxon>
    </lineage>
</organism>
<dbReference type="InterPro" id="IPR023346">
    <property type="entry name" value="Lysozyme-like_dom_sf"/>
</dbReference>
<comment type="caution">
    <text evidence="3">The sequence shown here is derived from an EMBL/GenBank/DDBJ whole genome shotgun (WGS) entry which is preliminary data.</text>
</comment>
<sequence length="395" mass="39843">MRRVLTRSAAVGVLVASLVTAEVTGPAVAETTYPSWDEVAAAKANASSAQAQVDRINGLLAGLQSSANTAADAAIQRAAELDAAQAALQAAAQKATDLASQAATATSAADTLRKQSGTLAAQLSRGGGSDVSVRLFLSDSTATTDSLLYQLGAVSKLAERSNALLQRATAQRNLASSLSTQAAAAQTVRQQRDADAKKAYDTAASAKAAADAALADQQTRADTLYAQLASLKNTQASVERQYAEGEAARKAAEQPASTGGGGGSGGGGSSGGGSTGGGSGGGADSSAPPPGVVVNPAAAQAYAASRLPAYGWGGEQMSCLIKLWTKESSWRADAYNRSSGAYGIPQALPGSKMASAGGDWMTNADTQVNWGLSYISGRYGSPCAAWSFHLGHNWY</sequence>
<feature type="compositionally biased region" description="Gly residues" evidence="1">
    <location>
        <begin position="258"/>
        <end position="283"/>
    </location>
</feature>
<reference evidence="3 4" key="1">
    <citation type="submission" date="2020-08" db="EMBL/GenBank/DDBJ databases">
        <title>Sequencing the genomes of 1000 actinobacteria strains.</title>
        <authorList>
            <person name="Klenk H.-P."/>
        </authorList>
    </citation>
    <scope>NUCLEOTIDE SEQUENCE [LARGE SCALE GENOMIC DNA]</scope>
    <source>
        <strain evidence="3 4">DSM 20146</strain>
    </source>
</reference>
<protein>
    <submittedName>
        <fullName evidence="3">Membrane protein involved in colicin uptake</fullName>
    </submittedName>
</protein>
<dbReference type="EMBL" id="JACHVP010000001">
    <property type="protein sequence ID" value="MBB2965948.1"/>
    <property type="molecule type" value="Genomic_DNA"/>
</dbReference>